<dbReference type="STRING" id="1227490.C479_00777"/>
<dbReference type="InterPro" id="IPR037175">
    <property type="entry name" value="KFase_sf"/>
</dbReference>
<dbReference type="PANTHER" id="PTHR31118">
    <property type="entry name" value="CYCLASE-LIKE PROTEIN 2"/>
    <property type="match status" value="1"/>
</dbReference>
<accession>M0BX19</accession>
<sequence>MATYDLSHRIRDSMPVYPGDPAVECHPLATVDGDGYRTAELTLSTHAGTHVDAPAHLLENGRSIDEYDLETFRFTAVVLDCTGLDSRTAIDTTHVQTASETWTRDAVDLVLLRTGWDNHWGSETYHDHPYVTADAATILADADVHLGLDTSNVDPTPTQRGGNYEPDGYPAHHALFEQDRMILENLRGLDRLPTDDTFEVCAYPLSIDAPDGAPVRAVAIV</sequence>
<dbReference type="SUPFAM" id="SSF102198">
    <property type="entry name" value="Putative cyclase"/>
    <property type="match status" value="1"/>
</dbReference>
<reference evidence="1 2" key="1">
    <citation type="journal article" date="2014" name="PLoS Genet.">
        <title>Phylogenetically driven sequencing of extremely halophilic archaea reveals strategies for static and dynamic osmo-response.</title>
        <authorList>
            <person name="Becker E.A."/>
            <person name="Seitzer P.M."/>
            <person name="Tritt A."/>
            <person name="Larsen D."/>
            <person name="Krusor M."/>
            <person name="Yao A.I."/>
            <person name="Wu D."/>
            <person name="Madern D."/>
            <person name="Eisen J.A."/>
            <person name="Darling A.E."/>
            <person name="Facciotti M.T."/>
        </authorList>
    </citation>
    <scope>NUCLEOTIDE SEQUENCE [LARGE SCALE GENOMIC DNA]</scope>
    <source>
        <strain evidence="1 2">JCM 14624</strain>
    </source>
</reference>
<organism evidence="1 2">
    <name type="scientific">Halovivax asiaticus JCM 14624</name>
    <dbReference type="NCBI Taxonomy" id="1227490"/>
    <lineage>
        <taxon>Archaea</taxon>
        <taxon>Methanobacteriati</taxon>
        <taxon>Methanobacteriota</taxon>
        <taxon>Stenosarchaea group</taxon>
        <taxon>Halobacteria</taxon>
        <taxon>Halobacteriales</taxon>
        <taxon>Natrialbaceae</taxon>
        <taxon>Halovivax</taxon>
    </lineage>
</organism>
<dbReference type="GO" id="GO:0004061">
    <property type="term" value="F:arylformamidase activity"/>
    <property type="evidence" value="ECO:0007669"/>
    <property type="project" value="InterPro"/>
</dbReference>
<dbReference type="Proteomes" id="UP000011560">
    <property type="component" value="Unassembled WGS sequence"/>
</dbReference>
<name>M0BX19_9EURY</name>
<dbReference type="RefSeq" id="WP_007696416.1">
    <property type="nucleotide sequence ID" value="NZ_AOIQ01000003.1"/>
</dbReference>
<keyword evidence="2" id="KW-1185">Reference proteome</keyword>
<dbReference type="OrthoDB" id="9014at2157"/>
<dbReference type="Gene3D" id="3.50.30.50">
    <property type="entry name" value="Putative cyclase"/>
    <property type="match status" value="1"/>
</dbReference>
<proteinExistence type="predicted"/>
<gene>
    <name evidence="1" type="ORF">C479_00777</name>
</gene>
<dbReference type="GO" id="GO:0019441">
    <property type="term" value="P:L-tryptophan catabolic process to kynurenine"/>
    <property type="evidence" value="ECO:0007669"/>
    <property type="project" value="InterPro"/>
</dbReference>
<protein>
    <submittedName>
        <fullName evidence="1">Cyclase family protein</fullName>
    </submittedName>
</protein>
<dbReference type="Pfam" id="PF04199">
    <property type="entry name" value="Cyclase"/>
    <property type="match status" value="1"/>
</dbReference>
<dbReference type="AlphaFoldDB" id="M0BX19"/>
<dbReference type="InterPro" id="IPR007325">
    <property type="entry name" value="KFase/CYL"/>
</dbReference>
<evidence type="ECO:0000313" key="2">
    <source>
        <dbReference type="Proteomes" id="UP000011560"/>
    </source>
</evidence>
<evidence type="ECO:0000313" key="1">
    <source>
        <dbReference type="EMBL" id="ELZ14219.1"/>
    </source>
</evidence>
<dbReference type="EMBL" id="AOIQ01000003">
    <property type="protein sequence ID" value="ELZ14219.1"/>
    <property type="molecule type" value="Genomic_DNA"/>
</dbReference>
<comment type="caution">
    <text evidence="1">The sequence shown here is derived from an EMBL/GenBank/DDBJ whole genome shotgun (WGS) entry which is preliminary data.</text>
</comment>
<dbReference type="PANTHER" id="PTHR31118:SF32">
    <property type="entry name" value="KYNURENINE FORMAMIDASE"/>
    <property type="match status" value="1"/>
</dbReference>